<dbReference type="OrthoDB" id="274641at2759"/>
<dbReference type="EnsemblFungi" id="PTTG_06375-t43_1">
    <property type="protein sequence ID" value="PTTG_06375-t43_1-p1"/>
    <property type="gene ID" value="PTTG_06375"/>
</dbReference>
<dbReference type="OMA" id="WHGWIHH"/>
<dbReference type="Pfam" id="PF05071">
    <property type="entry name" value="NDUFA12"/>
    <property type="match status" value="1"/>
</dbReference>
<evidence type="ECO:0000313" key="5">
    <source>
        <dbReference type="Proteomes" id="UP000005240"/>
    </source>
</evidence>
<reference evidence="4" key="4">
    <citation type="submission" date="2025-05" db="UniProtKB">
        <authorList>
            <consortium name="EnsemblFungi"/>
        </authorList>
    </citation>
    <scope>IDENTIFICATION</scope>
    <source>
        <strain evidence="4">isolate 1-1 / race 1 (BBBD)</strain>
    </source>
</reference>
<dbReference type="InterPro" id="IPR007763">
    <property type="entry name" value="NDUFA12"/>
</dbReference>
<accession>A0A0C4EZW4</accession>
<sequence length="139" mass="16339">MATPSLARTIKNFLTLGPREYIRQLWYIGDPKPGTLRGIDEHGNKYFEDPSESMFRNRWVDYKVHDYNASQVPPEWHSWLQHIRKDPPHLDPIIIQSRQSWQTPHVENITGTRGAFKTYPTTLPKVQSWEPRVSERVSS</sequence>
<comment type="subcellular location">
    <subcellularLocation>
        <location evidence="2">Mitochondrion inner membrane</location>
        <topology evidence="2">Peripheral membrane protein</topology>
        <orientation evidence="2">Matrix side</orientation>
    </subcellularLocation>
</comment>
<dbReference type="PANTHER" id="PTHR12910">
    <property type="entry name" value="NADH-UBIQUINONE OXIDOREDUCTASE SUBUNIT B17.2"/>
    <property type="match status" value="1"/>
</dbReference>
<dbReference type="GO" id="GO:0005743">
    <property type="term" value="C:mitochondrial inner membrane"/>
    <property type="evidence" value="ECO:0007669"/>
    <property type="project" value="UniProtKB-SubCell"/>
</dbReference>
<keyword evidence="2" id="KW-0472">Membrane</keyword>
<evidence type="ECO:0000313" key="4">
    <source>
        <dbReference type="EnsemblFungi" id="PTTG_06375-t43_1-p1"/>
    </source>
</evidence>
<dbReference type="AlphaFoldDB" id="A0A0C4EZW4"/>
<protein>
    <recommendedName>
        <fullName evidence="2">NADH dehydrogenase [ubiquinone] 1 alpha subcomplex subunit</fullName>
    </recommendedName>
</protein>
<name>A0A0C4EZW4_PUCT1</name>
<proteinExistence type="inferred from homology"/>
<keyword evidence="2" id="KW-0813">Transport</keyword>
<dbReference type="EMBL" id="ADAS02000028">
    <property type="protein sequence ID" value="OAV95543.1"/>
    <property type="molecule type" value="Genomic_DNA"/>
</dbReference>
<keyword evidence="5" id="KW-1185">Reference proteome</keyword>
<evidence type="ECO:0000256" key="2">
    <source>
        <dbReference type="RuleBase" id="RU363103"/>
    </source>
</evidence>
<dbReference type="PANTHER" id="PTHR12910:SF2">
    <property type="entry name" value="NADH DEHYDROGENASE [UBIQUINONE] 1 ALPHA SUBCOMPLEX SUBUNIT 12"/>
    <property type="match status" value="1"/>
</dbReference>
<reference evidence="3" key="2">
    <citation type="submission" date="2016-05" db="EMBL/GenBank/DDBJ databases">
        <title>Comparative analysis highlights variable genome content of wheat rusts and divergence of the mating loci.</title>
        <authorList>
            <person name="Cuomo C.A."/>
            <person name="Bakkeren G."/>
            <person name="Szabo L."/>
            <person name="Khalil H."/>
            <person name="Joly D."/>
            <person name="Goldberg J."/>
            <person name="Young S."/>
            <person name="Zeng Q."/>
            <person name="Fellers J."/>
        </authorList>
    </citation>
    <scope>NUCLEOTIDE SEQUENCE [LARGE SCALE GENOMIC DNA]</scope>
    <source>
        <strain evidence="3">1-1 BBBD Race 1</strain>
    </source>
</reference>
<dbReference type="GO" id="GO:0006979">
    <property type="term" value="P:response to oxidative stress"/>
    <property type="evidence" value="ECO:0007669"/>
    <property type="project" value="TreeGrafter"/>
</dbReference>
<dbReference type="VEuPathDB" id="FungiDB:PTTG_06375"/>
<evidence type="ECO:0000256" key="1">
    <source>
        <dbReference type="ARBA" id="ARBA00007355"/>
    </source>
</evidence>
<gene>
    <name evidence="3" type="ORF">PTTG_06375</name>
</gene>
<dbReference type="GO" id="GO:0045271">
    <property type="term" value="C:respiratory chain complex I"/>
    <property type="evidence" value="ECO:0007669"/>
    <property type="project" value="InterPro"/>
</dbReference>
<comment type="similarity">
    <text evidence="1 2">Belongs to the complex I NDUFA12 subunit family.</text>
</comment>
<keyword evidence="2" id="KW-0249">Electron transport</keyword>
<reference evidence="3" key="1">
    <citation type="submission" date="2009-11" db="EMBL/GenBank/DDBJ databases">
        <authorList>
            <consortium name="The Broad Institute Genome Sequencing Platform"/>
            <person name="Ward D."/>
            <person name="Feldgarden M."/>
            <person name="Earl A."/>
            <person name="Young S.K."/>
            <person name="Zeng Q."/>
            <person name="Koehrsen M."/>
            <person name="Alvarado L."/>
            <person name="Berlin A."/>
            <person name="Bochicchio J."/>
            <person name="Borenstein D."/>
            <person name="Chapman S.B."/>
            <person name="Chen Z."/>
            <person name="Engels R."/>
            <person name="Freedman E."/>
            <person name="Gellesch M."/>
            <person name="Goldberg J."/>
            <person name="Griggs A."/>
            <person name="Gujja S."/>
            <person name="Heilman E."/>
            <person name="Heiman D."/>
            <person name="Hepburn T."/>
            <person name="Howarth C."/>
            <person name="Jen D."/>
            <person name="Larson L."/>
            <person name="Lewis B."/>
            <person name="Mehta T."/>
            <person name="Park D."/>
            <person name="Pearson M."/>
            <person name="Roberts A."/>
            <person name="Saif S."/>
            <person name="Shea T."/>
            <person name="Shenoy N."/>
            <person name="Sisk P."/>
            <person name="Stolte C."/>
            <person name="Sykes S."/>
            <person name="Thomson T."/>
            <person name="Walk T."/>
            <person name="White J."/>
            <person name="Yandava C."/>
            <person name="Izard J."/>
            <person name="Baranova O.V."/>
            <person name="Blanton J.M."/>
            <person name="Tanner A.C."/>
            <person name="Dewhirst F.E."/>
            <person name="Haas B."/>
            <person name="Nusbaum C."/>
            <person name="Birren B."/>
        </authorList>
    </citation>
    <scope>NUCLEOTIDE SEQUENCE [LARGE SCALE GENOMIC DNA]</scope>
    <source>
        <strain evidence="3">1-1 BBBD Race 1</strain>
    </source>
</reference>
<evidence type="ECO:0000313" key="3">
    <source>
        <dbReference type="EMBL" id="OAV95543.1"/>
    </source>
</evidence>
<organism evidence="3">
    <name type="scientific">Puccinia triticina (isolate 1-1 / race 1 (BBBD))</name>
    <name type="common">Brown leaf rust fungus</name>
    <dbReference type="NCBI Taxonomy" id="630390"/>
    <lineage>
        <taxon>Eukaryota</taxon>
        <taxon>Fungi</taxon>
        <taxon>Dikarya</taxon>
        <taxon>Basidiomycota</taxon>
        <taxon>Pucciniomycotina</taxon>
        <taxon>Pucciniomycetes</taxon>
        <taxon>Pucciniales</taxon>
        <taxon>Pucciniaceae</taxon>
        <taxon>Puccinia</taxon>
    </lineage>
</organism>
<dbReference type="Proteomes" id="UP000005240">
    <property type="component" value="Unassembled WGS sequence"/>
</dbReference>
<dbReference type="STRING" id="630390.A0A0C4EZW4"/>
<comment type="function">
    <text evidence="2">Accessory subunit of the mitochondrial membrane respiratory chain NADH dehydrogenase (Complex I), that is believed not to be involved in catalysis. Complex I functions in the transfer of electrons from NADH to the respiratory chain. The immediate electron acceptor for the enzyme is believed to be ubiquinone.</text>
</comment>
<keyword evidence="2" id="KW-0496">Mitochondrion</keyword>
<keyword evidence="2" id="KW-0679">Respiratory chain</keyword>
<reference evidence="4 5" key="3">
    <citation type="journal article" date="2017" name="G3 (Bethesda)">
        <title>Comparative analysis highlights variable genome content of wheat rusts and divergence of the mating loci.</title>
        <authorList>
            <person name="Cuomo C.A."/>
            <person name="Bakkeren G."/>
            <person name="Khalil H.B."/>
            <person name="Panwar V."/>
            <person name="Joly D."/>
            <person name="Linning R."/>
            <person name="Sakthikumar S."/>
            <person name="Song X."/>
            <person name="Adiconis X."/>
            <person name="Fan L."/>
            <person name="Goldberg J.M."/>
            <person name="Levin J.Z."/>
            <person name="Young S."/>
            <person name="Zeng Q."/>
            <person name="Anikster Y."/>
            <person name="Bruce M."/>
            <person name="Wang M."/>
            <person name="Yin C."/>
            <person name="McCallum B."/>
            <person name="Szabo L.J."/>
            <person name="Hulbert S."/>
            <person name="Chen X."/>
            <person name="Fellers J.P."/>
        </authorList>
    </citation>
    <scope>NUCLEOTIDE SEQUENCE</scope>
    <source>
        <strain evidence="5">Isolate 1-1 / race 1 (BBBD)</strain>
        <strain evidence="4">isolate 1-1 / race 1 (BBBD)</strain>
    </source>
</reference>
<keyword evidence="2" id="KW-0999">Mitochondrion inner membrane</keyword>